<gene>
    <name evidence="1" type="ORF">IW245_002774</name>
</gene>
<dbReference type="AlphaFoldDB" id="A0A8J7GFR3"/>
<evidence type="ECO:0000313" key="1">
    <source>
        <dbReference type="EMBL" id="MBG6136580.1"/>
    </source>
</evidence>
<proteinExistence type="predicted"/>
<sequence>MFEDRRMELLAAWHNVRDPDDPEHMAVFVRRDPSGGLCEVEVRTPAGPKPQEPMSEANAFALAAQIRRAARGTWQRIPAPATA</sequence>
<accession>A0A8J7GFR3</accession>
<reference evidence="1" key="1">
    <citation type="submission" date="2020-11" db="EMBL/GenBank/DDBJ databases">
        <title>Sequencing the genomes of 1000 actinobacteria strains.</title>
        <authorList>
            <person name="Klenk H.-P."/>
        </authorList>
    </citation>
    <scope>NUCLEOTIDE SEQUENCE</scope>
    <source>
        <strain evidence="1">DSM 45356</strain>
    </source>
</reference>
<dbReference type="Proteomes" id="UP000622552">
    <property type="component" value="Unassembled WGS sequence"/>
</dbReference>
<comment type="caution">
    <text evidence="1">The sequence shown here is derived from an EMBL/GenBank/DDBJ whole genome shotgun (WGS) entry which is preliminary data.</text>
</comment>
<organism evidence="1 2">
    <name type="scientific">Longispora fulva</name>
    <dbReference type="NCBI Taxonomy" id="619741"/>
    <lineage>
        <taxon>Bacteria</taxon>
        <taxon>Bacillati</taxon>
        <taxon>Actinomycetota</taxon>
        <taxon>Actinomycetes</taxon>
        <taxon>Micromonosporales</taxon>
        <taxon>Micromonosporaceae</taxon>
        <taxon>Longispora</taxon>
    </lineage>
</organism>
<name>A0A8J7GFR3_9ACTN</name>
<dbReference type="EMBL" id="JADOUF010000001">
    <property type="protein sequence ID" value="MBG6136580.1"/>
    <property type="molecule type" value="Genomic_DNA"/>
</dbReference>
<evidence type="ECO:0000313" key="2">
    <source>
        <dbReference type="Proteomes" id="UP000622552"/>
    </source>
</evidence>
<protein>
    <submittedName>
        <fullName evidence="1">Uncharacterized protein</fullName>
    </submittedName>
</protein>
<dbReference type="RefSeq" id="WP_197003538.1">
    <property type="nucleotide sequence ID" value="NZ_BONS01000016.1"/>
</dbReference>
<keyword evidence="2" id="KW-1185">Reference proteome</keyword>